<dbReference type="PROSITE" id="PS01332">
    <property type="entry name" value="HTH_RRF2_1"/>
    <property type="match status" value="1"/>
</dbReference>
<dbReference type="EMBL" id="CP058559">
    <property type="protein sequence ID" value="QNO15145.1"/>
    <property type="molecule type" value="Genomic_DNA"/>
</dbReference>
<dbReference type="SUPFAM" id="SSF46785">
    <property type="entry name" value="Winged helix' DNA-binding domain"/>
    <property type="match status" value="1"/>
</dbReference>
<dbReference type="RefSeq" id="WP_213165511.1">
    <property type="nucleotide sequence ID" value="NZ_CP058559.1"/>
</dbReference>
<evidence type="ECO:0000256" key="1">
    <source>
        <dbReference type="ARBA" id="ARBA00023125"/>
    </source>
</evidence>
<dbReference type="PANTHER" id="PTHR33221:SF5">
    <property type="entry name" value="HTH-TYPE TRANSCRIPTIONAL REGULATOR ISCR"/>
    <property type="match status" value="1"/>
</dbReference>
<dbReference type="NCBIfam" id="TIGR00738">
    <property type="entry name" value="rrf2_super"/>
    <property type="match status" value="1"/>
</dbReference>
<dbReference type="GO" id="GO:0003700">
    <property type="term" value="F:DNA-binding transcription factor activity"/>
    <property type="evidence" value="ECO:0007669"/>
    <property type="project" value="TreeGrafter"/>
</dbReference>
<dbReference type="InterPro" id="IPR030489">
    <property type="entry name" value="TR_Rrf2-type_CS"/>
</dbReference>
<name>A0A7G9W8Y3_ALKCA</name>
<dbReference type="PROSITE" id="PS51197">
    <property type="entry name" value="HTH_RRF2_2"/>
    <property type="match status" value="1"/>
</dbReference>
<sequence length="139" mass="15355">MKLSTKGEYGVRALAVLAHCYDEGPIPLRVIASKEHLSETYLEQLFRDLKKAGLIDSTRGPKGGYVLAKEPKKITVGDAVRALEGPLGPVDCVLENKTTQECCTKEGSCITRFVWAKLRDSMAKVLDDITFEDIVKDIK</sequence>
<organism evidence="2 3">
    <name type="scientific">Alkalicella caledoniensis</name>
    <dbReference type="NCBI Taxonomy" id="2731377"/>
    <lineage>
        <taxon>Bacteria</taxon>
        <taxon>Bacillati</taxon>
        <taxon>Bacillota</taxon>
        <taxon>Clostridia</taxon>
        <taxon>Eubacteriales</taxon>
        <taxon>Proteinivoracaceae</taxon>
        <taxon>Alkalicella</taxon>
    </lineage>
</organism>
<dbReference type="Gene3D" id="1.10.10.10">
    <property type="entry name" value="Winged helix-like DNA-binding domain superfamily/Winged helix DNA-binding domain"/>
    <property type="match status" value="1"/>
</dbReference>
<dbReference type="GO" id="GO:0005829">
    <property type="term" value="C:cytosol"/>
    <property type="evidence" value="ECO:0007669"/>
    <property type="project" value="TreeGrafter"/>
</dbReference>
<protein>
    <submittedName>
        <fullName evidence="2">Rrf2 family transcriptional regulator</fullName>
    </submittedName>
</protein>
<dbReference type="Pfam" id="PF02082">
    <property type="entry name" value="Rrf2"/>
    <property type="match status" value="1"/>
</dbReference>
<keyword evidence="3" id="KW-1185">Reference proteome</keyword>
<accession>A0A7G9W8Y3</accession>
<dbReference type="Proteomes" id="UP000516160">
    <property type="component" value="Chromosome"/>
</dbReference>
<dbReference type="InterPro" id="IPR000944">
    <property type="entry name" value="Tscrpt_reg_Rrf2"/>
</dbReference>
<dbReference type="KEGG" id="acae:HYG86_10420"/>
<dbReference type="PANTHER" id="PTHR33221">
    <property type="entry name" value="WINGED HELIX-TURN-HELIX TRANSCRIPTIONAL REGULATOR, RRF2 FAMILY"/>
    <property type="match status" value="1"/>
</dbReference>
<reference evidence="2 3" key="1">
    <citation type="submission" date="2020-07" db="EMBL/GenBank/DDBJ databases">
        <title>Alkalicella. sp. LB2 genome.</title>
        <authorList>
            <person name="Postec A."/>
            <person name="Quemeneur M."/>
        </authorList>
    </citation>
    <scope>NUCLEOTIDE SEQUENCE [LARGE SCALE GENOMIC DNA]</scope>
    <source>
        <strain evidence="2 3">LB2</strain>
    </source>
</reference>
<dbReference type="GO" id="GO:0003677">
    <property type="term" value="F:DNA binding"/>
    <property type="evidence" value="ECO:0007669"/>
    <property type="project" value="UniProtKB-KW"/>
</dbReference>
<dbReference type="InterPro" id="IPR036390">
    <property type="entry name" value="WH_DNA-bd_sf"/>
</dbReference>
<dbReference type="AlphaFoldDB" id="A0A7G9W8Y3"/>
<evidence type="ECO:0000313" key="2">
    <source>
        <dbReference type="EMBL" id="QNO15145.1"/>
    </source>
</evidence>
<keyword evidence="1" id="KW-0238">DNA-binding</keyword>
<proteinExistence type="predicted"/>
<evidence type="ECO:0000313" key="3">
    <source>
        <dbReference type="Proteomes" id="UP000516160"/>
    </source>
</evidence>
<gene>
    <name evidence="2" type="ORF">HYG86_10420</name>
</gene>
<dbReference type="InterPro" id="IPR036388">
    <property type="entry name" value="WH-like_DNA-bd_sf"/>
</dbReference>